<evidence type="ECO:0000256" key="1">
    <source>
        <dbReference type="ARBA" id="ARBA00022734"/>
    </source>
</evidence>
<proteinExistence type="predicted"/>
<dbReference type="Pfam" id="PF01419">
    <property type="entry name" value="Jacalin"/>
    <property type="match status" value="3"/>
</dbReference>
<dbReference type="AlphaFoldDB" id="A0AAQ3QDC1"/>
<dbReference type="SUPFAM" id="SSF51101">
    <property type="entry name" value="Mannose-binding lectins"/>
    <property type="match status" value="3"/>
</dbReference>
<evidence type="ECO:0000313" key="4">
    <source>
        <dbReference type="Proteomes" id="UP001327560"/>
    </source>
</evidence>
<dbReference type="GO" id="GO:0030246">
    <property type="term" value="F:carbohydrate binding"/>
    <property type="evidence" value="ECO:0007669"/>
    <property type="project" value="UniProtKB-KW"/>
</dbReference>
<dbReference type="InterPro" id="IPR036404">
    <property type="entry name" value="Jacalin-like_lectin_dom_sf"/>
</dbReference>
<feature type="domain" description="Jacalin-type lectin" evidence="2">
    <location>
        <begin position="6"/>
        <end position="146"/>
    </location>
</feature>
<reference evidence="3 4" key="1">
    <citation type="submission" date="2023-10" db="EMBL/GenBank/DDBJ databases">
        <title>Chromosome-scale genome assembly provides insights into flower coloration mechanisms of Canna indica.</title>
        <authorList>
            <person name="Li C."/>
        </authorList>
    </citation>
    <scope>NUCLEOTIDE SEQUENCE [LARGE SCALE GENOMIC DNA]</scope>
    <source>
        <tissue evidence="3">Flower</tissue>
    </source>
</reference>
<protein>
    <recommendedName>
        <fullName evidence="2">Jacalin-type lectin domain-containing protein</fullName>
    </recommendedName>
</protein>
<sequence>MASEGVMPQGPWGSNRGSAWDMGIANHISNIKIHYIDVIDGISITFDNAAPFRQGQTSNLQFKELNLAEGEYVNKISGRFQYKFNENVILTQLSLETDKGQSIATPDQAGNTFSLTLEPGHKVVGFFGLLNTNSVAISAIGGVMPQGPWGSNRGSAWDMGIANHISNIKIHYIDVIDGISITFDNAAPFRQGQTSNLQFKELNLAEGEYVNKISGRFQYKFNENVILTQLSLETDKGQSIATPDQAGNTFSLTLEPGHKVVGFFGLLNTNSGVMPQGPWGSNRGSAWDMGIANHISNIKIHYIDVIDGISITFDNAAPFRQGQTSNLQFKELNLAEGEYVNKISGRFQYKFNENVILTQLSLETDKGQSIATPDQAGNTFSLTLEPGHKVVGFFGLLNTNSVAISAIGVNVVAN</sequence>
<evidence type="ECO:0000259" key="2">
    <source>
        <dbReference type="PROSITE" id="PS51752"/>
    </source>
</evidence>
<feature type="domain" description="Jacalin-type lectin" evidence="2">
    <location>
        <begin position="273"/>
        <end position="413"/>
    </location>
</feature>
<dbReference type="Proteomes" id="UP001327560">
    <property type="component" value="Chromosome 4"/>
</dbReference>
<accession>A0AAQ3QDC1</accession>
<keyword evidence="1" id="KW-0430">Lectin</keyword>
<dbReference type="PANTHER" id="PTHR46506">
    <property type="entry name" value="OS05G0143600 PROTEIN"/>
    <property type="match status" value="1"/>
</dbReference>
<keyword evidence="4" id="KW-1185">Reference proteome</keyword>
<dbReference type="SMART" id="SM00915">
    <property type="entry name" value="Jacalin"/>
    <property type="match status" value="3"/>
</dbReference>
<dbReference type="PROSITE" id="PS51752">
    <property type="entry name" value="JACALIN_LECTIN"/>
    <property type="match status" value="2"/>
</dbReference>
<dbReference type="EMBL" id="CP136893">
    <property type="protein sequence ID" value="WOL05371.1"/>
    <property type="molecule type" value="Genomic_DNA"/>
</dbReference>
<dbReference type="Gene3D" id="2.100.10.30">
    <property type="entry name" value="Jacalin-like lectin domain"/>
    <property type="match status" value="3"/>
</dbReference>
<organism evidence="3 4">
    <name type="scientific">Canna indica</name>
    <name type="common">Indian-shot</name>
    <dbReference type="NCBI Taxonomy" id="4628"/>
    <lineage>
        <taxon>Eukaryota</taxon>
        <taxon>Viridiplantae</taxon>
        <taxon>Streptophyta</taxon>
        <taxon>Embryophyta</taxon>
        <taxon>Tracheophyta</taxon>
        <taxon>Spermatophyta</taxon>
        <taxon>Magnoliopsida</taxon>
        <taxon>Liliopsida</taxon>
        <taxon>Zingiberales</taxon>
        <taxon>Cannaceae</taxon>
        <taxon>Canna</taxon>
    </lineage>
</organism>
<evidence type="ECO:0000313" key="3">
    <source>
        <dbReference type="EMBL" id="WOL05371.1"/>
    </source>
</evidence>
<name>A0AAQ3QDC1_9LILI</name>
<dbReference type="InterPro" id="IPR001229">
    <property type="entry name" value="Jacalin-like_lectin_dom"/>
</dbReference>
<gene>
    <name evidence="3" type="ORF">Cni_G14099</name>
</gene>